<dbReference type="AlphaFoldDB" id="A0AAD5MH94"/>
<comment type="caution">
    <text evidence="1">The sequence shown here is derived from an EMBL/GenBank/DDBJ whole genome shotgun (WGS) entry which is preliminary data.</text>
</comment>
<dbReference type="Proteomes" id="UP001196413">
    <property type="component" value="Unassembled WGS sequence"/>
</dbReference>
<proteinExistence type="predicted"/>
<keyword evidence="2" id="KW-1185">Reference proteome</keyword>
<name>A0AAD5MH94_PARTN</name>
<evidence type="ECO:0000313" key="1">
    <source>
        <dbReference type="EMBL" id="KAJ1358025.1"/>
    </source>
</evidence>
<sequence>MNADLMKEKCIIVDNTVTSICTQPMGQAQMACMMYLAAIPPQHLTIGGAISTTNIIMANWSRTMWQSVINRAVRMIASGPFRSHFASASAVVSGS</sequence>
<reference evidence="1" key="1">
    <citation type="submission" date="2021-06" db="EMBL/GenBank/DDBJ databases">
        <title>Parelaphostrongylus tenuis whole genome reference sequence.</title>
        <authorList>
            <person name="Garwood T.J."/>
            <person name="Larsen P.A."/>
            <person name="Fountain-Jones N.M."/>
            <person name="Garbe J.R."/>
            <person name="Macchietto M.G."/>
            <person name="Kania S.A."/>
            <person name="Gerhold R.W."/>
            <person name="Richards J.E."/>
            <person name="Wolf T.M."/>
        </authorList>
    </citation>
    <scope>NUCLEOTIDE SEQUENCE</scope>
    <source>
        <strain evidence="1">MNPRO001-30</strain>
        <tissue evidence="1">Meninges</tissue>
    </source>
</reference>
<accession>A0AAD5MH94</accession>
<dbReference type="EMBL" id="JAHQIW010003283">
    <property type="protein sequence ID" value="KAJ1358025.1"/>
    <property type="molecule type" value="Genomic_DNA"/>
</dbReference>
<evidence type="ECO:0000313" key="2">
    <source>
        <dbReference type="Proteomes" id="UP001196413"/>
    </source>
</evidence>
<protein>
    <submittedName>
        <fullName evidence="1">Uncharacterized protein</fullName>
    </submittedName>
</protein>
<gene>
    <name evidence="1" type="ORF">KIN20_016327</name>
</gene>
<organism evidence="1 2">
    <name type="scientific">Parelaphostrongylus tenuis</name>
    <name type="common">Meningeal worm</name>
    <dbReference type="NCBI Taxonomy" id="148309"/>
    <lineage>
        <taxon>Eukaryota</taxon>
        <taxon>Metazoa</taxon>
        <taxon>Ecdysozoa</taxon>
        <taxon>Nematoda</taxon>
        <taxon>Chromadorea</taxon>
        <taxon>Rhabditida</taxon>
        <taxon>Rhabditina</taxon>
        <taxon>Rhabditomorpha</taxon>
        <taxon>Strongyloidea</taxon>
        <taxon>Metastrongylidae</taxon>
        <taxon>Parelaphostrongylus</taxon>
    </lineage>
</organism>